<feature type="signal peptide" evidence="1">
    <location>
        <begin position="1"/>
        <end position="16"/>
    </location>
</feature>
<feature type="chain" id="PRO_5015418261" description="Secreted protein" evidence="1">
    <location>
        <begin position="17"/>
        <end position="110"/>
    </location>
</feature>
<organism evidence="2 3">
    <name type="scientific">Coniella lustricola</name>
    <dbReference type="NCBI Taxonomy" id="2025994"/>
    <lineage>
        <taxon>Eukaryota</taxon>
        <taxon>Fungi</taxon>
        <taxon>Dikarya</taxon>
        <taxon>Ascomycota</taxon>
        <taxon>Pezizomycotina</taxon>
        <taxon>Sordariomycetes</taxon>
        <taxon>Sordariomycetidae</taxon>
        <taxon>Diaporthales</taxon>
        <taxon>Schizoparmaceae</taxon>
        <taxon>Coniella</taxon>
    </lineage>
</organism>
<reference evidence="2 3" key="1">
    <citation type="journal article" date="2018" name="Mycol. Prog.">
        <title>Coniella lustricola, a new species from submerged detritus.</title>
        <authorList>
            <person name="Raudabaugh D.B."/>
            <person name="Iturriaga T."/>
            <person name="Carver A."/>
            <person name="Mondo S."/>
            <person name="Pangilinan J."/>
            <person name="Lipzen A."/>
            <person name="He G."/>
            <person name="Amirebrahimi M."/>
            <person name="Grigoriev I.V."/>
            <person name="Miller A.N."/>
        </authorList>
    </citation>
    <scope>NUCLEOTIDE SEQUENCE [LARGE SCALE GENOMIC DNA]</scope>
    <source>
        <strain evidence="2 3">B22-T-1</strain>
    </source>
</reference>
<dbReference type="InParanoid" id="A0A2T3A2P7"/>
<keyword evidence="3" id="KW-1185">Reference proteome</keyword>
<keyword evidence="1" id="KW-0732">Signal</keyword>
<dbReference type="AlphaFoldDB" id="A0A2T3A2P7"/>
<proteinExistence type="predicted"/>
<name>A0A2T3A2P7_9PEZI</name>
<sequence>MRQWLRLSHCLHVSAAVVDTALTWTEMAAAIWVIQLGLALSRSSLYVVLTAQTTHACFVYYDGQVTSRVCTHRKKSAHIHMLRHASKLNWTPASAACVHTICVYRYIHTC</sequence>
<evidence type="ECO:0000313" key="3">
    <source>
        <dbReference type="Proteomes" id="UP000241462"/>
    </source>
</evidence>
<protein>
    <recommendedName>
        <fullName evidence="4">Secreted protein</fullName>
    </recommendedName>
</protein>
<evidence type="ECO:0008006" key="4">
    <source>
        <dbReference type="Google" id="ProtNLM"/>
    </source>
</evidence>
<accession>A0A2T3A2P7</accession>
<dbReference type="Proteomes" id="UP000241462">
    <property type="component" value="Unassembled WGS sequence"/>
</dbReference>
<evidence type="ECO:0000256" key="1">
    <source>
        <dbReference type="SAM" id="SignalP"/>
    </source>
</evidence>
<evidence type="ECO:0000313" key="2">
    <source>
        <dbReference type="EMBL" id="PSR81787.1"/>
    </source>
</evidence>
<dbReference type="EMBL" id="KZ678494">
    <property type="protein sequence ID" value="PSR81787.1"/>
    <property type="molecule type" value="Genomic_DNA"/>
</dbReference>
<gene>
    <name evidence="2" type="ORF">BD289DRAFT_32033</name>
</gene>